<proteinExistence type="predicted"/>
<organism evidence="1 2">
    <name type="scientific">Clarias magur</name>
    <name type="common">Asian catfish</name>
    <name type="synonym">Macropteronotus magur</name>
    <dbReference type="NCBI Taxonomy" id="1594786"/>
    <lineage>
        <taxon>Eukaryota</taxon>
        <taxon>Metazoa</taxon>
        <taxon>Chordata</taxon>
        <taxon>Craniata</taxon>
        <taxon>Vertebrata</taxon>
        <taxon>Euteleostomi</taxon>
        <taxon>Actinopterygii</taxon>
        <taxon>Neopterygii</taxon>
        <taxon>Teleostei</taxon>
        <taxon>Ostariophysi</taxon>
        <taxon>Siluriformes</taxon>
        <taxon>Clariidae</taxon>
        <taxon>Clarias</taxon>
    </lineage>
</organism>
<evidence type="ECO:0000313" key="1">
    <source>
        <dbReference type="EMBL" id="KAF5905736.1"/>
    </source>
</evidence>
<reference evidence="1" key="1">
    <citation type="submission" date="2020-07" db="EMBL/GenBank/DDBJ databases">
        <title>Clarias magur genome sequencing, assembly and annotation.</title>
        <authorList>
            <person name="Kushwaha B."/>
            <person name="Kumar R."/>
            <person name="Das P."/>
            <person name="Joshi C.G."/>
            <person name="Kumar D."/>
            <person name="Nagpure N.S."/>
            <person name="Pandey M."/>
            <person name="Agarwal S."/>
            <person name="Srivastava S."/>
            <person name="Singh M."/>
            <person name="Sahoo L."/>
            <person name="Jayasankar P."/>
            <person name="Meher P.K."/>
            <person name="Koringa P.G."/>
            <person name="Iquebal M.A."/>
            <person name="Das S.P."/>
            <person name="Bit A."/>
            <person name="Patnaik S."/>
            <person name="Patel N."/>
            <person name="Shah T.M."/>
            <person name="Hinsu A."/>
            <person name="Jena J.K."/>
        </authorList>
    </citation>
    <scope>NUCLEOTIDE SEQUENCE</scope>
    <source>
        <strain evidence="1">CIFAMagur01</strain>
        <tissue evidence="1">Testis</tissue>
    </source>
</reference>
<accession>A0A8J4UFG7</accession>
<evidence type="ECO:0000313" key="2">
    <source>
        <dbReference type="Proteomes" id="UP000727407"/>
    </source>
</evidence>
<dbReference type="AlphaFoldDB" id="A0A8J4UFG7"/>
<comment type="caution">
    <text evidence="1">The sequence shown here is derived from an EMBL/GenBank/DDBJ whole genome shotgun (WGS) entry which is preliminary data.</text>
</comment>
<sequence>MQAERNPFLINSDKRKHVWTAEICKPEMEKAGNERMCERVHGRAEEAQER</sequence>
<gene>
    <name evidence="1" type="ORF">DAT39_004492</name>
</gene>
<dbReference type="EMBL" id="QNUK01000040">
    <property type="protein sequence ID" value="KAF5905736.1"/>
    <property type="molecule type" value="Genomic_DNA"/>
</dbReference>
<dbReference type="Proteomes" id="UP000727407">
    <property type="component" value="Unassembled WGS sequence"/>
</dbReference>
<feature type="non-terminal residue" evidence="1">
    <location>
        <position position="50"/>
    </location>
</feature>
<name>A0A8J4UFG7_CLAMG</name>
<protein>
    <submittedName>
        <fullName evidence="1">Uncharacterized protein</fullName>
    </submittedName>
</protein>
<keyword evidence="2" id="KW-1185">Reference proteome</keyword>